<comment type="subcellular location">
    <subcellularLocation>
        <location evidence="1">Cell membrane</location>
        <topology evidence="1">Multi-pass membrane protein</topology>
    </subcellularLocation>
</comment>
<feature type="transmembrane region" description="Helical" evidence="7">
    <location>
        <begin position="387"/>
        <end position="409"/>
    </location>
</feature>
<evidence type="ECO:0000256" key="2">
    <source>
        <dbReference type="ARBA" id="ARBA00022475"/>
    </source>
</evidence>
<organism evidence="10 11">
    <name type="scientific">Celerinatantimonas yamalensis</name>
    <dbReference type="NCBI Taxonomy" id="559956"/>
    <lineage>
        <taxon>Bacteria</taxon>
        <taxon>Pseudomonadati</taxon>
        <taxon>Pseudomonadota</taxon>
        <taxon>Gammaproteobacteria</taxon>
        <taxon>Celerinatantimonadaceae</taxon>
        <taxon>Celerinatantimonas</taxon>
    </lineage>
</organism>
<keyword evidence="11" id="KW-1185">Reference proteome</keyword>
<evidence type="ECO:0000256" key="3">
    <source>
        <dbReference type="ARBA" id="ARBA00022692"/>
    </source>
</evidence>
<keyword evidence="2" id="KW-1003">Cell membrane</keyword>
<keyword evidence="5 7" id="KW-0472">Membrane</keyword>
<name>A0ABW9G2F7_9GAMM</name>
<dbReference type="RefSeq" id="WP_408622510.1">
    <property type="nucleotide sequence ID" value="NZ_JBEQCT010000001.1"/>
</dbReference>
<proteinExistence type="inferred from homology"/>
<feature type="transmembrane region" description="Helical" evidence="7">
    <location>
        <begin position="94"/>
        <end position="111"/>
    </location>
</feature>
<dbReference type="InterPro" id="IPR049453">
    <property type="entry name" value="Memb_transporter_dom"/>
</dbReference>
<evidence type="ECO:0000259" key="8">
    <source>
        <dbReference type="Pfam" id="PF12805"/>
    </source>
</evidence>
<sequence length="712" mass="80947">MHSLFSYLKTPPVNHPQFWIAVKATLLIIFILLGVYLHLPMVHLSTLAFGVVAAALADHPALYVHRAKAMLVMFGCFTLAAGSVTALYSYPWLFALGLFSSTFIFVMLAGLEVRFGPIAMSALILAIYTMLGYGQYTGQKWQQPLYLLVGALSYVLLSFIINALKPNQNLAQQSHTLFTLLAKYQSQKAQFFSKYHNDETLRRNLAGLTGEASSALAQMRSLLVIRQAQYPKANQNSDYLDLFFKAQLLIERIVSSHVNYAQLNQKLSDTVISQQLHFIMLGLAKRIAWQAKPRPIRDRLQHEIASLAQTLRGNYQLKRTLGEVDYNQLSFMLNNLSEMERLTREKTVFPSHDFKFEQLPVLNWANFWQQITQPTGLLFRHALRQALCMLTGFLIIMLIPGPIHGQNFWLLLTTLLVMKPNYAATKQRLVQRIVGTLIGIAIATGLLLLKLPLAMMIVAVALSCLLFFWYFSHRYALAVVMITIFVALALQLLGVKSEFTIVIRMIATLLGGLLVYIAIRFIWPDWLENHTQQRTNTLLTRLIDYQSLIFNHYQHHQADENEPYRLARFNLHVAEAEFVKHQQALFAEPSTRRRDVTLLYHLTGYIHSYIAHLSTLSLYRGRQLSPQASAIIIDIGQQLTASLNQLRAGEHSPEQLDETTLTPAITLKLRELMPNLHGEELLIAFQLQQLTSNLCQIQAQLAERQNPIPSQL</sequence>
<dbReference type="Pfam" id="PF12805">
    <property type="entry name" value="FUSC-like"/>
    <property type="match status" value="1"/>
</dbReference>
<feature type="transmembrane region" description="Helical" evidence="7">
    <location>
        <begin position="453"/>
        <end position="471"/>
    </location>
</feature>
<dbReference type="PANTHER" id="PTHR30509:SF9">
    <property type="entry name" value="MULTIDRUG RESISTANCE PROTEIN MDTO"/>
    <property type="match status" value="1"/>
</dbReference>
<comment type="caution">
    <text evidence="10">The sequence shown here is derived from an EMBL/GenBank/DDBJ whole genome shotgun (WGS) entry which is preliminary data.</text>
</comment>
<protein>
    <submittedName>
        <fullName evidence="10">FUSC family membrane protein</fullName>
    </submittedName>
</protein>
<feature type="domain" description="Integral membrane bound transporter" evidence="9">
    <location>
        <begin position="404"/>
        <end position="516"/>
    </location>
</feature>
<gene>
    <name evidence="10" type="ORF">ABUE30_00950</name>
</gene>
<dbReference type="InterPro" id="IPR032692">
    <property type="entry name" value="YccS_N"/>
</dbReference>
<feature type="transmembrane region" description="Helical" evidence="7">
    <location>
        <begin position="429"/>
        <end position="448"/>
    </location>
</feature>
<evidence type="ECO:0000313" key="11">
    <source>
        <dbReference type="Proteomes" id="UP001629953"/>
    </source>
</evidence>
<feature type="transmembrane region" description="Helical" evidence="7">
    <location>
        <begin position="477"/>
        <end position="495"/>
    </location>
</feature>
<evidence type="ECO:0000256" key="4">
    <source>
        <dbReference type="ARBA" id="ARBA00022989"/>
    </source>
</evidence>
<keyword evidence="3 7" id="KW-0812">Transmembrane</keyword>
<evidence type="ECO:0000256" key="5">
    <source>
        <dbReference type="ARBA" id="ARBA00023136"/>
    </source>
</evidence>
<keyword evidence="4 7" id="KW-1133">Transmembrane helix</keyword>
<feature type="transmembrane region" description="Helical" evidence="7">
    <location>
        <begin position="502"/>
        <end position="523"/>
    </location>
</feature>
<feature type="transmembrane region" description="Helical" evidence="7">
    <location>
        <begin position="45"/>
        <end position="64"/>
    </location>
</feature>
<evidence type="ECO:0000313" key="10">
    <source>
        <dbReference type="EMBL" id="MFM2483657.1"/>
    </source>
</evidence>
<evidence type="ECO:0000256" key="7">
    <source>
        <dbReference type="SAM" id="Phobius"/>
    </source>
</evidence>
<accession>A0ABW9G2F7</accession>
<feature type="domain" description="Integral membrane protein YccS N-terminal" evidence="8">
    <location>
        <begin position="71"/>
        <end position="342"/>
    </location>
</feature>
<dbReference type="EMBL" id="JBEQCT010000001">
    <property type="protein sequence ID" value="MFM2483657.1"/>
    <property type="molecule type" value="Genomic_DNA"/>
</dbReference>
<feature type="transmembrane region" description="Helical" evidence="7">
    <location>
        <begin position="118"/>
        <end position="138"/>
    </location>
</feature>
<feature type="transmembrane region" description="Helical" evidence="7">
    <location>
        <begin position="20"/>
        <end position="39"/>
    </location>
</feature>
<comment type="similarity">
    <text evidence="6">Belongs to the YccS/YhfK family.</text>
</comment>
<evidence type="ECO:0000256" key="6">
    <source>
        <dbReference type="ARBA" id="ARBA00043993"/>
    </source>
</evidence>
<dbReference type="Pfam" id="PF13515">
    <property type="entry name" value="FUSC_2"/>
    <property type="match status" value="1"/>
</dbReference>
<dbReference type="Proteomes" id="UP001629953">
    <property type="component" value="Unassembled WGS sequence"/>
</dbReference>
<evidence type="ECO:0000256" key="1">
    <source>
        <dbReference type="ARBA" id="ARBA00004651"/>
    </source>
</evidence>
<feature type="transmembrane region" description="Helical" evidence="7">
    <location>
        <begin position="144"/>
        <end position="164"/>
    </location>
</feature>
<reference evidence="10 11" key="1">
    <citation type="journal article" date="2013" name="Int. J. Syst. Evol. Microbiol.">
        <title>Celerinatantimonas yamalensis sp. nov., a cold-adapted diazotrophic bacterium from a cold permafrost brine.</title>
        <authorList>
            <person name="Shcherbakova V."/>
            <person name="Chuvilskaya N."/>
            <person name="Rivkina E."/>
            <person name="Demidov N."/>
            <person name="Uchaeva V."/>
            <person name="Suetin S."/>
            <person name="Suzina N."/>
            <person name="Gilichinsky D."/>
        </authorList>
    </citation>
    <scope>NUCLEOTIDE SEQUENCE [LARGE SCALE GENOMIC DNA]</scope>
    <source>
        <strain evidence="10 11">C7</strain>
    </source>
</reference>
<dbReference type="PANTHER" id="PTHR30509">
    <property type="entry name" value="P-HYDROXYBENZOIC ACID EFFLUX PUMP SUBUNIT-RELATED"/>
    <property type="match status" value="1"/>
</dbReference>
<evidence type="ECO:0000259" key="9">
    <source>
        <dbReference type="Pfam" id="PF13515"/>
    </source>
</evidence>